<dbReference type="PROSITE" id="PS51843">
    <property type="entry name" value="NR_LBD"/>
    <property type="match status" value="1"/>
</dbReference>
<keyword evidence="4" id="KW-0479">Metal-binding</keyword>
<dbReference type="InterPro" id="IPR001723">
    <property type="entry name" value="Nuclear_hrmn_rcpt"/>
</dbReference>
<dbReference type="GO" id="GO:0008270">
    <property type="term" value="F:zinc ion binding"/>
    <property type="evidence" value="ECO:0007669"/>
    <property type="project" value="UniProtKB-KW"/>
</dbReference>
<keyword evidence="11" id="KW-0539">Nucleus</keyword>
<reference evidence="13 14" key="1">
    <citation type="submission" date="2016-07" db="EMBL/GenBank/DDBJ databases">
        <title>Disparate Historic Effective Population Sizes Predicted by Modern Levels of Genome Diversity for the Scaled Quail (Callipepla squamata) and the Northern Bobwhite (Colinus virginianus): Inferences from First and Second Generation Draft Genome Assemblies for Sympatric New World Quail.</title>
        <authorList>
            <person name="Oldeschulte D.L."/>
            <person name="Halley Y.A."/>
            <person name="Bhattarai E.K."/>
            <person name="Brashear W.A."/>
            <person name="Hill J."/>
            <person name="Metz R.P."/>
            <person name="Johnson C.D."/>
            <person name="Rollins D."/>
            <person name="Peterson M.J."/>
            <person name="Bickhart D.M."/>
            <person name="Decker J.E."/>
            <person name="Seabury C.M."/>
        </authorList>
    </citation>
    <scope>NUCLEOTIDE SEQUENCE [LARGE SCALE GENOMIC DNA]</scope>
    <source>
        <strain evidence="13 14">Texas</strain>
        <tissue evidence="13">Leg muscle</tissue>
    </source>
</reference>
<evidence type="ECO:0000256" key="9">
    <source>
        <dbReference type="ARBA" id="ARBA00023163"/>
    </source>
</evidence>
<dbReference type="PANTHER" id="PTHR45805:SF7">
    <property type="entry name" value="NUCLEAR RECEPTOR ROR-BETA-LIKE"/>
    <property type="match status" value="1"/>
</dbReference>
<dbReference type="InterPro" id="IPR000536">
    <property type="entry name" value="Nucl_hrmn_rcpt_lig-bd"/>
</dbReference>
<evidence type="ECO:0000256" key="2">
    <source>
        <dbReference type="ARBA" id="ARBA00004123"/>
    </source>
</evidence>
<keyword evidence="5" id="KW-0863">Zinc-finger</keyword>
<evidence type="ECO:0000256" key="8">
    <source>
        <dbReference type="ARBA" id="ARBA00023125"/>
    </source>
</evidence>
<dbReference type="STRING" id="9009.A0A226N208"/>
<dbReference type="InterPro" id="IPR035500">
    <property type="entry name" value="NHR-like_dom_sf"/>
</dbReference>
<feature type="domain" description="NR LBD" evidence="12">
    <location>
        <begin position="1"/>
        <end position="176"/>
    </location>
</feature>
<comment type="function">
    <text evidence="1">Nuclear hormone receptor that can act as a repressor or activator of transcription. High affinity receptor for thyroid hormones, including triiodothyronine and thyroxine.</text>
</comment>
<evidence type="ECO:0000256" key="1">
    <source>
        <dbReference type="ARBA" id="ARBA00003008"/>
    </source>
</evidence>
<organism evidence="13 14">
    <name type="scientific">Callipepla squamata</name>
    <name type="common">Scaled quail</name>
    <dbReference type="NCBI Taxonomy" id="9009"/>
    <lineage>
        <taxon>Eukaryota</taxon>
        <taxon>Metazoa</taxon>
        <taxon>Chordata</taxon>
        <taxon>Craniata</taxon>
        <taxon>Vertebrata</taxon>
        <taxon>Euteleostomi</taxon>
        <taxon>Archelosauria</taxon>
        <taxon>Archosauria</taxon>
        <taxon>Dinosauria</taxon>
        <taxon>Saurischia</taxon>
        <taxon>Theropoda</taxon>
        <taxon>Coelurosauria</taxon>
        <taxon>Aves</taxon>
        <taxon>Neognathae</taxon>
        <taxon>Galloanserae</taxon>
        <taxon>Galliformes</taxon>
        <taxon>Odontophoridae</taxon>
        <taxon>Callipepla</taxon>
    </lineage>
</organism>
<dbReference type="PRINTS" id="PR00398">
    <property type="entry name" value="STRDHORMONER"/>
</dbReference>
<dbReference type="Pfam" id="PF00104">
    <property type="entry name" value="Hormone_recep"/>
    <property type="match status" value="1"/>
</dbReference>
<dbReference type="OrthoDB" id="8832025at2759"/>
<dbReference type="InterPro" id="IPR001728">
    <property type="entry name" value="ThyrH_rcpt"/>
</dbReference>
<keyword evidence="14" id="KW-1185">Reference proteome</keyword>
<evidence type="ECO:0000256" key="4">
    <source>
        <dbReference type="ARBA" id="ARBA00022723"/>
    </source>
</evidence>
<dbReference type="SMART" id="SM00430">
    <property type="entry name" value="HOLI"/>
    <property type="match status" value="1"/>
</dbReference>
<dbReference type="Gene3D" id="1.10.565.10">
    <property type="entry name" value="Retinoid X Receptor"/>
    <property type="match status" value="2"/>
</dbReference>
<comment type="subcellular location">
    <subcellularLocation>
        <location evidence="2">Nucleus</location>
    </subcellularLocation>
</comment>
<evidence type="ECO:0000256" key="6">
    <source>
        <dbReference type="ARBA" id="ARBA00022833"/>
    </source>
</evidence>
<protein>
    <recommendedName>
        <fullName evidence="12">NR LBD domain-containing protein</fullName>
    </recommendedName>
</protein>
<evidence type="ECO:0000256" key="3">
    <source>
        <dbReference type="ARBA" id="ARBA00008092"/>
    </source>
</evidence>
<comment type="similarity">
    <text evidence="3">Belongs to the nuclear hormone receptor family. NR1 subfamily.</text>
</comment>
<dbReference type="GO" id="GO:0000978">
    <property type="term" value="F:RNA polymerase II cis-regulatory region sequence-specific DNA binding"/>
    <property type="evidence" value="ECO:0007669"/>
    <property type="project" value="TreeGrafter"/>
</dbReference>
<dbReference type="EMBL" id="MCFN01000264">
    <property type="protein sequence ID" value="OXB61645.1"/>
    <property type="molecule type" value="Genomic_DNA"/>
</dbReference>
<name>A0A226N208_CALSU</name>
<gene>
    <name evidence="13" type="ORF">ASZ78_006333</name>
</gene>
<keyword evidence="6" id="KW-0862">Zinc</keyword>
<evidence type="ECO:0000256" key="7">
    <source>
        <dbReference type="ARBA" id="ARBA00023015"/>
    </source>
</evidence>
<dbReference type="PANTHER" id="PTHR45805">
    <property type="entry name" value="NUCLEAR HORMONE RECEPTOR HR3-RELATED"/>
    <property type="match status" value="1"/>
</dbReference>
<proteinExistence type="inferred from homology"/>
<keyword evidence="9" id="KW-0804">Transcription</keyword>
<evidence type="ECO:0000313" key="13">
    <source>
        <dbReference type="EMBL" id="OXB61645.1"/>
    </source>
</evidence>
<evidence type="ECO:0000256" key="10">
    <source>
        <dbReference type="ARBA" id="ARBA00023170"/>
    </source>
</evidence>
<keyword evidence="8" id="KW-0238">DNA-binding</keyword>
<dbReference type="PRINTS" id="PR00546">
    <property type="entry name" value="THYROIDHORMR"/>
</dbReference>
<evidence type="ECO:0000313" key="14">
    <source>
        <dbReference type="Proteomes" id="UP000198323"/>
    </source>
</evidence>
<accession>A0A226N208</accession>
<dbReference type="AlphaFoldDB" id="A0A226N208"/>
<dbReference type="GO" id="GO:0005634">
    <property type="term" value="C:nucleus"/>
    <property type="evidence" value="ECO:0007669"/>
    <property type="project" value="UniProtKB-SubCell"/>
</dbReference>
<dbReference type="SUPFAM" id="SSF48508">
    <property type="entry name" value="Nuclear receptor ligand-binding domain"/>
    <property type="match status" value="1"/>
</dbReference>
<dbReference type="GO" id="GO:0004879">
    <property type="term" value="F:nuclear receptor activity"/>
    <property type="evidence" value="ECO:0007669"/>
    <property type="project" value="InterPro"/>
</dbReference>
<evidence type="ECO:0000259" key="12">
    <source>
        <dbReference type="PROSITE" id="PS51843"/>
    </source>
</evidence>
<evidence type="ECO:0000256" key="5">
    <source>
        <dbReference type="ARBA" id="ARBA00022771"/>
    </source>
</evidence>
<evidence type="ECO:0000256" key="11">
    <source>
        <dbReference type="ARBA" id="ARBA00023242"/>
    </source>
</evidence>
<comment type="caution">
    <text evidence="13">The sequence shown here is derived from an EMBL/GenBank/DDBJ whole genome shotgun (WGS) entry which is preliminary data.</text>
</comment>
<keyword evidence="7" id="KW-0805">Transcription regulation</keyword>
<sequence length="176" mass="20254">MWQQCSLHISNAIQYVVEFAKRIDGFMELCQNDQIILLKAGCLEVLLLRMIRAFNPLNNTVLFEGKFGGVQMFKALGCDDLISAVFELGRTLCRLQLSDEELALFTAAVLFSPDRPWLTESKKMVSKLPLMKTICNLHLDKLEFFRLLHPETAMNFPPLYKEVFNSELQYSDPRES</sequence>
<keyword evidence="10" id="KW-0675">Receptor</keyword>
<dbReference type="Proteomes" id="UP000198323">
    <property type="component" value="Unassembled WGS sequence"/>
</dbReference>